<organism evidence="2 3">
    <name type="scientific">Triangularia setosa</name>
    <dbReference type="NCBI Taxonomy" id="2587417"/>
    <lineage>
        <taxon>Eukaryota</taxon>
        <taxon>Fungi</taxon>
        <taxon>Dikarya</taxon>
        <taxon>Ascomycota</taxon>
        <taxon>Pezizomycotina</taxon>
        <taxon>Sordariomycetes</taxon>
        <taxon>Sordariomycetidae</taxon>
        <taxon>Sordariales</taxon>
        <taxon>Podosporaceae</taxon>
        <taxon>Triangularia</taxon>
    </lineage>
</organism>
<evidence type="ECO:0000256" key="1">
    <source>
        <dbReference type="SAM" id="MobiDB-lite"/>
    </source>
</evidence>
<dbReference type="AlphaFoldDB" id="A0AAN6WEQ5"/>
<feature type="region of interest" description="Disordered" evidence="1">
    <location>
        <begin position="1"/>
        <end position="24"/>
    </location>
</feature>
<dbReference type="Proteomes" id="UP001302321">
    <property type="component" value="Unassembled WGS sequence"/>
</dbReference>
<comment type="caution">
    <text evidence="2">The sequence shown here is derived from an EMBL/GenBank/DDBJ whole genome shotgun (WGS) entry which is preliminary data.</text>
</comment>
<evidence type="ECO:0000313" key="3">
    <source>
        <dbReference type="Proteomes" id="UP001302321"/>
    </source>
</evidence>
<protein>
    <submittedName>
        <fullName evidence="2">Uncharacterized protein</fullName>
    </submittedName>
</protein>
<gene>
    <name evidence="2" type="ORF">QBC36DRAFT_298095</name>
</gene>
<keyword evidence="3" id="KW-1185">Reference proteome</keyword>
<accession>A0AAN6WEQ5</accession>
<reference evidence="2" key="2">
    <citation type="submission" date="2023-05" db="EMBL/GenBank/DDBJ databases">
        <authorList>
            <consortium name="Lawrence Berkeley National Laboratory"/>
            <person name="Steindorff A."/>
            <person name="Hensen N."/>
            <person name="Bonometti L."/>
            <person name="Westerberg I."/>
            <person name="Brannstrom I.O."/>
            <person name="Guillou S."/>
            <person name="Cros-Aarteil S."/>
            <person name="Calhoun S."/>
            <person name="Haridas S."/>
            <person name="Kuo A."/>
            <person name="Mondo S."/>
            <person name="Pangilinan J."/>
            <person name="Riley R."/>
            <person name="Labutti K."/>
            <person name="Andreopoulos B."/>
            <person name="Lipzen A."/>
            <person name="Chen C."/>
            <person name="Yanf M."/>
            <person name="Daum C."/>
            <person name="Ng V."/>
            <person name="Clum A."/>
            <person name="Ohm R."/>
            <person name="Martin F."/>
            <person name="Silar P."/>
            <person name="Natvig D."/>
            <person name="Lalanne C."/>
            <person name="Gautier V."/>
            <person name="Ament-Velasquez S.L."/>
            <person name="Kruys A."/>
            <person name="Hutchinson M.I."/>
            <person name="Powell A.J."/>
            <person name="Barry K."/>
            <person name="Miller A.N."/>
            <person name="Grigoriev I.V."/>
            <person name="Debuchy R."/>
            <person name="Gladieux P."/>
            <person name="Thoren M.H."/>
            <person name="Johannesson H."/>
        </authorList>
    </citation>
    <scope>NUCLEOTIDE SEQUENCE</scope>
    <source>
        <strain evidence="2">CBS 892.96</strain>
    </source>
</reference>
<dbReference type="EMBL" id="MU866109">
    <property type="protein sequence ID" value="KAK4179806.1"/>
    <property type="molecule type" value="Genomic_DNA"/>
</dbReference>
<proteinExistence type="predicted"/>
<name>A0AAN6WEQ5_9PEZI</name>
<reference evidence="2" key="1">
    <citation type="journal article" date="2023" name="Mol. Phylogenet. Evol.">
        <title>Genome-scale phylogeny and comparative genomics of the fungal order Sordariales.</title>
        <authorList>
            <person name="Hensen N."/>
            <person name="Bonometti L."/>
            <person name="Westerberg I."/>
            <person name="Brannstrom I.O."/>
            <person name="Guillou S."/>
            <person name="Cros-Aarteil S."/>
            <person name="Calhoun S."/>
            <person name="Haridas S."/>
            <person name="Kuo A."/>
            <person name="Mondo S."/>
            <person name="Pangilinan J."/>
            <person name="Riley R."/>
            <person name="LaButti K."/>
            <person name="Andreopoulos B."/>
            <person name="Lipzen A."/>
            <person name="Chen C."/>
            <person name="Yan M."/>
            <person name="Daum C."/>
            <person name="Ng V."/>
            <person name="Clum A."/>
            <person name="Steindorff A."/>
            <person name="Ohm R.A."/>
            <person name="Martin F."/>
            <person name="Silar P."/>
            <person name="Natvig D.O."/>
            <person name="Lalanne C."/>
            <person name="Gautier V."/>
            <person name="Ament-Velasquez S.L."/>
            <person name="Kruys A."/>
            <person name="Hutchinson M.I."/>
            <person name="Powell A.J."/>
            <person name="Barry K."/>
            <person name="Miller A.N."/>
            <person name="Grigoriev I.V."/>
            <person name="Debuchy R."/>
            <person name="Gladieux P."/>
            <person name="Hiltunen Thoren M."/>
            <person name="Johannesson H."/>
        </authorList>
    </citation>
    <scope>NUCLEOTIDE SEQUENCE</scope>
    <source>
        <strain evidence="2">CBS 892.96</strain>
    </source>
</reference>
<feature type="compositionally biased region" description="Low complexity" evidence="1">
    <location>
        <begin position="14"/>
        <end position="24"/>
    </location>
</feature>
<sequence length="170" mass="17844">MFFGHNTHAADQLSSQPSSSPSSPAIGAPTFSTCQYIQCAVTGLTVTHHPISGIYLPQVVSFNVQADTRGACSLIAQFPAHYSILDSSVKHGDAPSHIDVTAVHGGPEGPIHDPLVGTVPFPSTVSDQETKETAKRAINNSGCNGTMSFLLELQGDGEVSFEQTEHSGLL</sequence>
<evidence type="ECO:0000313" key="2">
    <source>
        <dbReference type="EMBL" id="KAK4179806.1"/>
    </source>
</evidence>